<comment type="caution">
    <text evidence="1">The sequence shown here is derived from an EMBL/GenBank/DDBJ whole genome shotgun (WGS) entry which is preliminary data.</text>
</comment>
<protein>
    <submittedName>
        <fullName evidence="1">Uncharacterized protein</fullName>
    </submittedName>
</protein>
<dbReference type="Proteomes" id="UP000619788">
    <property type="component" value="Unassembled WGS sequence"/>
</dbReference>
<reference evidence="1 2" key="1">
    <citation type="submission" date="2021-01" db="EMBL/GenBank/DDBJ databases">
        <title>Whole genome shotgun sequence of Planobispora siamensis NBRC 107568.</title>
        <authorList>
            <person name="Komaki H."/>
            <person name="Tamura T."/>
        </authorList>
    </citation>
    <scope>NUCLEOTIDE SEQUENCE [LARGE SCALE GENOMIC DNA]</scope>
    <source>
        <strain evidence="1 2">NBRC 107568</strain>
    </source>
</reference>
<gene>
    <name evidence="1" type="ORF">Psi01_59940</name>
</gene>
<keyword evidence="2" id="KW-1185">Reference proteome</keyword>
<sequence length="173" mass="19965">MKYVKLPIVVDADRWWTNGDHPDDGLPPAGKILAGELSEGRVVRYFNRPDVPADQRCRHCSRVMGDHGWIDTLEGGHIVCPGDWIITGVRGERYRCKPEVFAQTYQALDDPAAWPGQPVRWWRRLACWVAGNCRWRPVRRPDPHPSLMEPWYLRCTRCGREQLVPSTPQPNRS</sequence>
<dbReference type="EMBL" id="BOOJ01000052">
    <property type="protein sequence ID" value="GIH95364.1"/>
    <property type="molecule type" value="Genomic_DNA"/>
</dbReference>
<proteinExistence type="predicted"/>
<dbReference type="AlphaFoldDB" id="A0A8J3SN48"/>
<evidence type="ECO:0000313" key="1">
    <source>
        <dbReference type="EMBL" id="GIH95364.1"/>
    </source>
</evidence>
<organism evidence="1 2">
    <name type="scientific">Planobispora siamensis</name>
    <dbReference type="NCBI Taxonomy" id="936338"/>
    <lineage>
        <taxon>Bacteria</taxon>
        <taxon>Bacillati</taxon>
        <taxon>Actinomycetota</taxon>
        <taxon>Actinomycetes</taxon>
        <taxon>Streptosporangiales</taxon>
        <taxon>Streptosporangiaceae</taxon>
        <taxon>Planobispora</taxon>
    </lineage>
</organism>
<dbReference type="RefSeq" id="WP_204067462.1">
    <property type="nucleotide sequence ID" value="NZ_BOOJ01000052.1"/>
</dbReference>
<accession>A0A8J3SN48</accession>
<name>A0A8J3SN48_9ACTN</name>
<evidence type="ECO:0000313" key="2">
    <source>
        <dbReference type="Proteomes" id="UP000619788"/>
    </source>
</evidence>